<reference evidence="1" key="1">
    <citation type="journal article" date="2021" name="Proc. Natl. Acad. Sci. U.S.A.">
        <title>A Catalog of Tens of Thousands of Viruses from Human Metagenomes Reveals Hidden Associations with Chronic Diseases.</title>
        <authorList>
            <person name="Tisza M.J."/>
            <person name="Buck C.B."/>
        </authorList>
    </citation>
    <scope>NUCLEOTIDE SEQUENCE</scope>
    <source>
        <strain evidence="1">CtJYR23</strain>
    </source>
</reference>
<dbReference type="EMBL" id="BK032621">
    <property type="protein sequence ID" value="DAF51731.1"/>
    <property type="molecule type" value="Genomic_DNA"/>
</dbReference>
<evidence type="ECO:0000313" key="1">
    <source>
        <dbReference type="EMBL" id="DAF51731.1"/>
    </source>
</evidence>
<accession>A0A8S5SLN6</accession>
<proteinExistence type="predicted"/>
<protein>
    <submittedName>
        <fullName evidence="1">Uncharacterized protein</fullName>
    </submittedName>
</protein>
<organism evidence="1">
    <name type="scientific">Siphoviridae sp. ctJYR23</name>
    <dbReference type="NCBI Taxonomy" id="2827837"/>
    <lineage>
        <taxon>Viruses</taxon>
        <taxon>Duplodnaviria</taxon>
        <taxon>Heunggongvirae</taxon>
        <taxon>Uroviricota</taxon>
        <taxon>Caudoviricetes</taxon>
    </lineage>
</organism>
<sequence>MKRGAKRCAIRVCGVFVGSRFVIGSMFVRCWL</sequence>
<name>A0A8S5SLN6_9CAUD</name>